<reference evidence="2" key="1">
    <citation type="journal article" date="2019" name="Int. J. Syst. Evol. Microbiol.">
        <title>The Global Catalogue of Microorganisms (GCM) 10K type strain sequencing project: providing services to taxonomists for standard genome sequencing and annotation.</title>
        <authorList>
            <consortium name="The Broad Institute Genomics Platform"/>
            <consortium name="The Broad Institute Genome Sequencing Center for Infectious Disease"/>
            <person name="Wu L."/>
            <person name="Ma J."/>
        </authorList>
    </citation>
    <scope>NUCLEOTIDE SEQUENCE [LARGE SCALE GENOMIC DNA]</scope>
    <source>
        <strain evidence="2">JCM 16673</strain>
    </source>
</reference>
<gene>
    <name evidence="1" type="ORF">GCM10022212_17660</name>
</gene>
<dbReference type="RefSeq" id="WP_344762927.1">
    <property type="nucleotide sequence ID" value="NZ_BAAAZE010000008.1"/>
</dbReference>
<proteinExistence type="predicted"/>
<organism evidence="1 2">
    <name type="scientific">Actimicrobium antarcticum</name>
    <dbReference type="NCBI Taxonomy" id="1051899"/>
    <lineage>
        <taxon>Bacteria</taxon>
        <taxon>Pseudomonadati</taxon>
        <taxon>Pseudomonadota</taxon>
        <taxon>Betaproteobacteria</taxon>
        <taxon>Burkholderiales</taxon>
        <taxon>Oxalobacteraceae</taxon>
        <taxon>Actimicrobium</taxon>
    </lineage>
</organism>
<evidence type="ECO:0000313" key="2">
    <source>
        <dbReference type="Proteomes" id="UP001501353"/>
    </source>
</evidence>
<sequence>MRETQLRCLIAVFAIASASVFQVKVHAAPIQACADDGLCGKAQPIEAQQMADVAGKFSIAGEVVGMSLQMASSWQAANGQKLAGNANLALKLPESGAGSGTPQASIQTLASATDPSLASLPGTGLVSGAKGLANVAGAAQLVQIAGDNNGASNLTSIDVSPRAILLATGANVPSAEAIAANGAKVKVDVANNAIALGLSVPGAGSAEQRLNTLGANNILQTIQIAADRQQVVNQLQLQLQVKPLAAAAMATEGVGQALNTLRGR</sequence>
<dbReference type="EMBL" id="BAAAZE010000008">
    <property type="protein sequence ID" value="GAA4021242.1"/>
    <property type="molecule type" value="Genomic_DNA"/>
</dbReference>
<accession>A0ABP7T5X4</accession>
<comment type="caution">
    <text evidence="1">The sequence shown here is derived from an EMBL/GenBank/DDBJ whole genome shotgun (WGS) entry which is preliminary data.</text>
</comment>
<keyword evidence="2" id="KW-1185">Reference proteome</keyword>
<evidence type="ECO:0000313" key="1">
    <source>
        <dbReference type="EMBL" id="GAA4021242.1"/>
    </source>
</evidence>
<dbReference type="Proteomes" id="UP001501353">
    <property type="component" value="Unassembled WGS sequence"/>
</dbReference>
<name>A0ABP7T5X4_9BURK</name>
<protein>
    <submittedName>
        <fullName evidence="1">Uncharacterized protein</fullName>
    </submittedName>
</protein>